<dbReference type="EMBL" id="JBEAFC010000003">
    <property type="protein sequence ID" value="KAL1564514.1"/>
    <property type="molecule type" value="Genomic_DNA"/>
</dbReference>
<sequence>MEVRHHVAHGSETTAPEKDQGEQGQVEELLAQGSSALPLLPCDISLKCLDKLEVMNGNVICKFEVNHVEPILTIYIDPFLKSLRIAKHDMSFVNFNLDVRMIYLHAKTPRILFIGGFEF</sequence>
<gene>
    <name evidence="2" type="ORF">AAHA92_06843</name>
</gene>
<feature type="region of interest" description="Disordered" evidence="1">
    <location>
        <begin position="1"/>
        <end position="26"/>
    </location>
</feature>
<comment type="caution">
    <text evidence="2">The sequence shown here is derived from an EMBL/GenBank/DDBJ whole genome shotgun (WGS) entry which is preliminary data.</text>
</comment>
<evidence type="ECO:0000313" key="3">
    <source>
        <dbReference type="Proteomes" id="UP001567538"/>
    </source>
</evidence>
<keyword evidence="3" id="KW-1185">Reference proteome</keyword>
<accession>A0ABD1I709</accession>
<name>A0ABD1I709_SALDI</name>
<protein>
    <submittedName>
        <fullName evidence="2">Uncharacterized protein</fullName>
    </submittedName>
</protein>
<evidence type="ECO:0000313" key="2">
    <source>
        <dbReference type="EMBL" id="KAL1564514.1"/>
    </source>
</evidence>
<organism evidence="2 3">
    <name type="scientific">Salvia divinorum</name>
    <name type="common">Maria pastora</name>
    <name type="synonym">Diviner's sage</name>
    <dbReference type="NCBI Taxonomy" id="28513"/>
    <lineage>
        <taxon>Eukaryota</taxon>
        <taxon>Viridiplantae</taxon>
        <taxon>Streptophyta</taxon>
        <taxon>Embryophyta</taxon>
        <taxon>Tracheophyta</taxon>
        <taxon>Spermatophyta</taxon>
        <taxon>Magnoliopsida</taxon>
        <taxon>eudicotyledons</taxon>
        <taxon>Gunneridae</taxon>
        <taxon>Pentapetalae</taxon>
        <taxon>asterids</taxon>
        <taxon>lamiids</taxon>
        <taxon>Lamiales</taxon>
        <taxon>Lamiaceae</taxon>
        <taxon>Nepetoideae</taxon>
        <taxon>Mentheae</taxon>
        <taxon>Salviinae</taxon>
        <taxon>Salvia</taxon>
        <taxon>Salvia subgen. Calosphace</taxon>
    </lineage>
</organism>
<proteinExistence type="predicted"/>
<evidence type="ECO:0000256" key="1">
    <source>
        <dbReference type="SAM" id="MobiDB-lite"/>
    </source>
</evidence>
<dbReference type="Proteomes" id="UP001567538">
    <property type="component" value="Unassembled WGS sequence"/>
</dbReference>
<dbReference type="AlphaFoldDB" id="A0ABD1I709"/>
<reference evidence="2 3" key="1">
    <citation type="submission" date="2024-06" db="EMBL/GenBank/DDBJ databases">
        <title>A chromosome level genome sequence of Diviner's sage (Salvia divinorum).</title>
        <authorList>
            <person name="Ford S.A."/>
            <person name="Ro D.-K."/>
            <person name="Ness R.W."/>
            <person name="Phillips M.A."/>
        </authorList>
    </citation>
    <scope>NUCLEOTIDE SEQUENCE [LARGE SCALE GENOMIC DNA]</scope>
    <source>
        <strain evidence="2">SAF-2024a</strain>
        <tissue evidence="2">Leaf</tissue>
    </source>
</reference>